<proteinExistence type="predicted"/>
<organism evidence="2 3">
    <name type="scientific">Aphanomyces stellatus</name>
    <dbReference type="NCBI Taxonomy" id="120398"/>
    <lineage>
        <taxon>Eukaryota</taxon>
        <taxon>Sar</taxon>
        <taxon>Stramenopiles</taxon>
        <taxon>Oomycota</taxon>
        <taxon>Saprolegniomycetes</taxon>
        <taxon>Saprolegniales</taxon>
        <taxon>Verrucalvaceae</taxon>
        <taxon>Aphanomyces</taxon>
    </lineage>
</organism>
<sequence>MDSNKLEMTTMKQIVGVMRDNNNKEFPELNAKRMELEASKRSIQIQEQRQHTKEARLLSVAKSTDMLREQTKSLESFRQKLNSMTVGIDLALNCINHVLTNSSHPIYVIQALEACTNQSSGNFAIAWEGLGTITSHLKQSERLLVGDAQKENDRLKYNFDEC</sequence>
<name>A0A485K8H6_9STRA</name>
<reference evidence="1" key="2">
    <citation type="submission" date="2019-06" db="EMBL/GenBank/DDBJ databases">
        <title>Genomics analysis of Aphanomyces spp. identifies a new class of oomycete effector associated with host adaptation.</title>
        <authorList>
            <person name="Gaulin E."/>
        </authorList>
    </citation>
    <scope>NUCLEOTIDE SEQUENCE</scope>
    <source>
        <strain evidence="1">CBS 578.67</strain>
    </source>
</reference>
<dbReference type="Proteomes" id="UP000332933">
    <property type="component" value="Unassembled WGS sequence"/>
</dbReference>
<accession>A0A485K8H6</accession>
<reference evidence="2 3" key="1">
    <citation type="submission" date="2019-03" db="EMBL/GenBank/DDBJ databases">
        <authorList>
            <person name="Gaulin E."/>
            <person name="Dumas B."/>
        </authorList>
    </citation>
    <scope>NUCLEOTIDE SEQUENCE [LARGE SCALE GENOMIC DNA]</scope>
    <source>
        <strain evidence="2">CBS 568.67</strain>
    </source>
</reference>
<gene>
    <name evidence="2" type="primary">Aste57867_1408</name>
    <name evidence="1" type="ORF">As57867_001407</name>
    <name evidence="2" type="ORF">ASTE57867_1408</name>
</gene>
<keyword evidence="3" id="KW-1185">Reference proteome</keyword>
<evidence type="ECO:0000313" key="2">
    <source>
        <dbReference type="EMBL" id="VFT78625.1"/>
    </source>
</evidence>
<dbReference type="EMBL" id="VJMH01000111">
    <property type="protein sequence ID" value="KAF0718890.1"/>
    <property type="molecule type" value="Genomic_DNA"/>
</dbReference>
<dbReference type="EMBL" id="CAADRA010000111">
    <property type="protein sequence ID" value="VFT78625.1"/>
    <property type="molecule type" value="Genomic_DNA"/>
</dbReference>
<protein>
    <submittedName>
        <fullName evidence="2">Aste57867_1408 protein</fullName>
    </submittedName>
</protein>
<evidence type="ECO:0000313" key="1">
    <source>
        <dbReference type="EMBL" id="KAF0718890.1"/>
    </source>
</evidence>
<dbReference type="AlphaFoldDB" id="A0A485K8H6"/>
<evidence type="ECO:0000313" key="3">
    <source>
        <dbReference type="Proteomes" id="UP000332933"/>
    </source>
</evidence>